<gene>
    <name evidence="1" type="ordered locus">Achl_4255</name>
</gene>
<reference evidence="1" key="1">
    <citation type="submission" date="2009-01" db="EMBL/GenBank/DDBJ databases">
        <title>Complete sequence of plasmid1 of Arthrobacter chlorophenolicus A6.</title>
        <authorList>
            <consortium name="US DOE Joint Genome Institute"/>
            <person name="Lucas S."/>
            <person name="Copeland A."/>
            <person name="Lapidus A."/>
            <person name="Glavina del Rio T."/>
            <person name="Tice H."/>
            <person name="Bruce D."/>
            <person name="Goodwin L."/>
            <person name="Pitluck S."/>
            <person name="Goltsman E."/>
            <person name="Clum A."/>
            <person name="Larimer F."/>
            <person name="Land M."/>
            <person name="Hauser L."/>
            <person name="Kyrpides N."/>
            <person name="Mikhailova N."/>
            <person name="Jansson J."/>
            <person name="Richardson P."/>
        </authorList>
    </citation>
    <scope>NUCLEOTIDE SEQUENCE [LARGE SCALE GENOMIC DNA]</scope>
    <source>
        <strain evidence="1">A6</strain>
        <plasmid evidence="1">pACHL01</plasmid>
    </source>
</reference>
<keyword evidence="2" id="KW-1185">Reference proteome</keyword>
<evidence type="ECO:0000313" key="1">
    <source>
        <dbReference type="EMBL" id="ACL42206.1"/>
    </source>
</evidence>
<geneLocation type="plasmid" evidence="1 2">
    <name>pACHL01</name>
</geneLocation>
<organism evidence="1 2">
    <name type="scientific">Pseudarthrobacter chlorophenolicus (strain ATCC 700700 / DSM 12829 / CIP 107037 / JCM 12360 / KCTC 9906 / NCIMB 13794 / A6)</name>
    <name type="common">Arthrobacter chlorophenolicus</name>
    <dbReference type="NCBI Taxonomy" id="452863"/>
    <lineage>
        <taxon>Bacteria</taxon>
        <taxon>Bacillati</taxon>
        <taxon>Actinomycetota</taxon>
        <taxon>Actinomycetes</taxon>
        <taxon>Micrococcales</taxon>
        <taxon>Micrococcaceae</taxon>
        <taxon>Pseudarthrobacter</taxon>
    </lineage>
</organism>
<dbReference type="RefSeq" id="WP_012623223.1">
    <property type="nucleotide sequence ID" value="NC_011879.1"/>
</dbReference>
<dbReference type="Proteomes" id="UP000002505">
    <property type="component" value="Plasmid pACHL01"/>
</dbReference>
<dbReference type="AlphaFoldDB" id="B8HIF9"/>
<dbReference type="HOGENOM" id="CLU_2165736_0_0_11"/>
<accession>B8HIF9</accession>
<dbReference type="KEGG" id="ach:Achl_4255"/>
<dbReference type="EMBL" id="CP001342">
    <property type="protein sequence ID" value="ACL42206.1"/>
    <property type="molecule type" value="Genomic_DNA"/>
</dbReference>
<evidence type="ECO:0000313" key="2">
    <source>
        <dbReference type="Proteomes" id="UP000002505"/>
    </source>
</evidence>
<dbReference type="OrthoDB" id="154293at2"/>
<protein>
    <submittedName>
        <fullName evidence="1">Uncharacterized protein</fullName>
    </submittedName>
</protein>
<name>B8HIF9_PSECP</name>
<keyword evidence="1" id="KW-0614">Plasmid</keyword>
<sequence>MTDHVTIRETLEYTVPLQGWENGDFSHLTHLDATSIKSVLREIIDRRHEPDYVIGLDDDRQVHILYADGAEVFTHRSHDSVIAHFRELTGYTGQLELFDDLADPDKSWNL</sequence>
<proteinExistence type="predicted"/>